<dbReference type="Proteomes" id="UP000078540">
    <property type="component" value="Unassembled WGS sequence"/>
</dbReference>
<sequence length="276" mass="30711">MYTLTCERTQTSTVTTPRSVGNTYPGAIFTQANRAVIPRAYPSSPSHTSTRIPLEVQVFGGFLNSVCGITFTHEPKHPPPPPARSNLSLSVSKLYPWMVILVTSASRLEFFAIHLHAISPVNFVDRRIWEREGGSLKKTTKRTWKMVWEWEGGKGGFQDGRSGTGRNGSENEVLVASPRENLARRQPSASPILRSSTLAPLRHLERVPSSFIPSPPYANLQLHPLSSFHPPYLSALIPGLTRSLAETQHCLVKYPFAFAPPSFHPRPSTPPRHYLK</sequence>
<evidence type="ECO:0000313" key="1">
    <source>
        <dbReference type="EMBL" id="KYM83357.1"/>
    </source>
</evidence>
<proteinExistence type="predicted"/>
<dbReference type="STRING" id="520822.A0A195BGS8"/>
<dbReference type="EMBL" id="KQ976490">
    <property type="protein sequence ID" value="KYM83357.1"/>
    <property type="molecule type" value="Genomic_DNA"/>
</dbReference>
<evidence type="ECO:0000313" key="2">
    <source>
        <dbReference type="Proteomes" id="UP000078540"/>
    </source>
</evidence>
<gene>
    <name evidence="1" type="ORF">ALC53_06088</name>
</gene>
<protein>
    <submittedName>
        <fullName evidence="1">Uncharacterized protein</fullName>
    </submittedName>
</protein>
<organism evidence="1 2">
    <name type="scientific">Atta colombica</name>
    <dbReference type="NCBI Taxonomy" id="520822"/>
    <lineage>
        <taxon>Eukaryota</taxon>
        <taxon>Metazoa</taxon>
        <taxon>Ecdysozoa</taxon>
        <taxon>Arthropoda</taxon>
        <taxon>Hexapoda</taxon>
        <taxon>Insecta</taxon>
        <taxon>Pterygota</taxon>
        <taxon>Neoptera</taxon>
        <taxon>Endopterygota</taxon>
        <taxon>Hymenoptera</taxon>
        <taxon>Apocrita</taxon>
        <taxon>Aculeata</taxon>
        <taxon>Formicoidea</taxon>
        <taxon>Formicidae</taxon>
        <taxon>Myrmicinae</taxon>
        <taxon>Atta</taxon>
    </lineage>
</organism>
<reference evidence="1 2" key="1">
    <citation type="submission" date="2015-09" db="EMBL/GenBank/DDBJ databases">
        <title>Atta colombica WGS genome.</title>
        <authorList>
            <person name="Nygaard S."/>
            <person name="Hu H."/>
            <person name="Boomsma J."/>
            <person name="Zhang G."/>
        </authorList>
    </citation>
    <scope>NUCLEOTIDE SEQUENCE [LARGE SCALE GENOMIC DNA]</scope>
    <source>
        <strain evidence="1">Treedump-2</strain>
        <tissue evidence="1">Whole body</tissue>
    </source>
</reference>
<accession>A0A195BGS8</accession>
<name>A0A195BGS8_9HYME</name>
<keyword evidence="2" id="KW-1185">Reference proteome</keyword>
<dbReference type="AlphaFoldDB" id="A0A195BGS8"/>